<organism evidence="2 3">
    <name type="scientific">Rhizophagus irregularis</name>
    <dbReference type="NCBI Taxonomy" id="588596"/>
    <lineage>
        <taxon>Eukaryota</taxon>
        <taxon>Fungi</taxon>
        <taxon>Fungi incertae sedis</taxon>
        <taxon>Mucoromycota</taxon>
        <taxon>Glomeromycotina</taxon>
        <taxon>Glomeromycetes</taxon>
        <taxon>Glomerales</taxon>
        <taxon>Glomeraceae</taxon>
        <taxon>Rhizophagus</taxon>
    </lineage>
</organism>
<keyword evidence="1" id="KW-0812">Transmembrane</keyword>
<name>A0A2N1N8S4_9GLOM</name>
<dbReference type="VEuPathDB" id="FungiDB:RhiirFUN_018051"/>
<reference evidence="2 3" key="1">
    <citation type="submission" date="2016-04" db="EMBL/GenBank/DDBJ databases">
        <title>Genome analyses suggest a sexual origin of heterokaryosis in a supposedly ancient asexual fungus.</title>
        <authorList>
            <person name="Ropars J."/>
            <person name="Sedzielewska K."/>
            <person name="Noel J."/>
            <person name="Charron P."/>
            <person name="Farinelli L."/>
            <person name="Marton T."/>
            <person name="Kruger M."/>
            <person name="Pelin A."/>
            <person name="Brachmann A."/>
            <person name="Corradi N."/>
        </authorList>
    </citation>
    <scope>NUCLEOTIDE SEQUENCE [LARGE SCALE GENOMIC DNA]</scope>
    <source>
        <strain evidence="2 3">C2</strain>
    </source>
</reference>
<dbReference type="VEuPathDB" id="FungiDB:FUN_000660"/>
<feature type="transmembrane region" description="Helical" evidence="1">
    <location>
        <begin position="135"/>
        <end position="154"/>
    </location>
</feature>
<dbReference type="AlphaFoldDB" id="A0A2N1N8S4"/>
<gene>
    <name evidence="2" type="ORF">RhiirC2_746887</name>
</gene>
<keyword evidence="1" id="KW-0472">Membrane</keyword>
<dbReference type="Proteomes" id="UP000233469">
    <property type="component" value="Unassembled WGS sequence"/>
</dbReference>
<dbReference type="EMBL" id="LLXL01000642">
    <property type="protein sequence ID" value="PKK70248.1"/>
    <property type="molecule type" value="Genomic_DNA"/>
</dbReference>
<proteinExistence type="predicted"/>
<accession>A0A2N1N8S4</accession>
<evidence type="ECO:0000313" key="3">
    <source>
        <dbReference type="Proteomes" id="UP000233469"/>
    </source>
</evidence>
<evidence type="ECO:0000256" key="1">
    <source>
        <dbReference type="SAM" id="Phobius"/>
    </source>
</evidence>
<feature type="non-terminal residue" evidence="2">
    <location>
        <position position="157"/>
    </location>
</feature>
<reference evidence="2 3" key="2">
    <citation type="submission" date="2017-10" db="EMBL/GenBank/DDBJ databases">
        <title>Extensive intraspecific genome diversity in a model arbuscular mycorrhizal fungus.</title>
        <authorList>
            <person name="Chen E.C.H."/>
            <person name="Morin E."/>
            <person name="Baudet D."/>
            <person name="Noel J."/>
            <person name="Ndikumana S."/>
            <person name="Charron P."/>
            <person name="St-Onge C."/>
            <person name="Giorgi J."/>
            <person name="Grigoriev I.V."/>
            <person name="Roux C."/>
            <person name="Martin F.M."/>
            <person name="Corradi N."/>
        </authorList>
    </citation>
    <scope>NUCLEOTIDE SEQUENCE [LARGE SCALE GENOMIC DNA]</scope>
    <source>
        <strain evidence="2 3">C2</strain>
    </source>
</reference>
<evidence type="ECO:0000313" key="2">
    <source>
        <dbReference type="EMBL" id="PKK70248.1"/>
    </source>
</evidence>
<keyword evidence="1" id="KW-1133">Transmembrane helix</keyword>
<protein>
    <submittedName>
        <fullName evidence="2">Uncharacterized protein</fullName>
    </submittedName>
</protein>
<sequence length="157" mass="18518">MERNEVGVRSAKRGAFVTYHKRVDQTEYLYIYDSKEIKLYSAETDNYIKTLSIKEYNLRNNLTEENEIKEIVYITDCQLDNPSLLVCSRTRKNLYHCFIYDIVHFEYRLLPIDLDSMIPSINDVIIDKIETDGEISTYVFIFASVIGLSIYWLAYNP</sequence>
<comment type="caution">
    <text evidence="2">The sequence shown here is derived from an EMBL/GenBank/DDBJ whole genome shotgun (WGS) entry which is preliminary data.</text>
</comment>